<dbReference type="InterPro" id="IPR050114">
    <property type="entry name" value="UPF0173_UPF0282_UlaG_hydrolase"/>
</dbReference>
<feature type="domain" description="Metallo-beta-lactamase" evidence="3">
    <location>
        <begin position="7"/>
        <end position="193"/>
    </location>
</feature>
<dbReference type="InterPro" id="IPR022877">
    <property type="entry name" value="UPF0173"/>
</dbReference>
<proteinExistence type="inferred from homology"/>
<sequence>MKVSYHGHSVVMIETNTGEKIIIDPFLTGNPLTDLVVDQVKVDYILVTHGHNDHVGDMVKLAQNNSATVISIPEIAHFGRKHGIKNIHEMNIGGSHDFSFGRVKMVFAQHSSGYDTGAEMIYMGEPAGFVLVVDGVTIYHAGDTAYFSDLELLNEDFDIDLAFLPIGDNFTMGIKDAVKAQNKIQAKKVVPMHYDTFPVIEQNPEELVSQLANGVGYVMKVGEVLVY</sequence>
<dbReference type="PANTHER" id="PTHR43546">
    <property type="entry name" value="UPF0173 METAL-DEPENDENT HYDROLASE MJ1163-RELATED"/>
    <property type="match status" value="1"/>
</dbReference>
<reference evidence="5" key="1">
    <citation type="submission" date="2017-02" db="EMBL/GenBank/DDBJ databases">
        <authorList>
            <person name="Dridi B."/>
        </authorList>
    </citation>
    <scope>NUCLEOTIDE SEQUENCE [LARGE SCALE GENOMIC DNA]</scope>
    <source>
        <strain evidence="5">bH819</strain>
    </source>
</reference>
<keyword evidence="1 2" id="KW-0378">Hydrolase</keyword>
<protein>
    <recommendedName>
        <fullName evidence="2">UPF0173 metal-dependent hydrolase FM121_01825</fullName>
    </recommendedName>
</protein>
<dbReference type="PANTHER" id="PTHR43546:SF3">
    <property type="entry name" value="UPF0173 METAL-DEPENDENT HYDROLASE MJ1163"/>
    <property type="match status" value="1"/>
</dbReference>
<dbReference type="RefSeq" id="WP_086950445.1">
    <property type="nucleotide sequence ID" value="NZ_FWFD01000003.1"/>
</dbReference>
<dbReference type="Pfam" id="PF12706">
    <property type="entry name" value="Lactamase_B_2"/>
    <property type="match status" value="1"/>
</dbReference>
<dbReference type="AlphaFoldDB" id="A0A1X6WKF9"/>
<evidence type="ECO:0000259" key="3">
    <source>
        <dbReference type="SMART" id="SM00849"/>
    </source>
</evidence>
<organism evidence="4 5">
    <name type="scientific">Vagococcus fluvialis bH819</name>
    <dbReference type="NCBI Taxonomy" id="1255619"/>
    <lineage>
        <taxon>Bacteria</taxon>
        <taxon>Bacillati</taxon>
        <taxon>Bacillota</taxon>
        <taxon>Bacilli</taxon>
        <taxon>Lactobacillales</taxon>
        <taxon>Enterococcaceae</taxon>
        <taxon>Vagococcus</taxon>
    </lineage>
</organism>
<dbReference type="OrthoDB" id="9789133at2"/>
<dbReference type="InterPro" id="IPR036866">
    <property type="entry name" value="RibonucZ/Hydroxyglut_hydro"/>
</dbReference>
<accession>A0A1X6WKF9</accession>
<dbReference type="Proteomes" id="UP000195918">
    <property type="component" value="Unassembled WGS sequence"/>
</dbReference>
<gene>
    <name evidence="4" type="ORF">FM121_01825</name>
</gene>
<dbReference type="SUPFAM" id="SSF56281">
    <property type="entry name" value="Metallo-hydrolase/oxidoreductase"/>
    <property type="match status" value="1"/>
</dbReference>
<dbReference type="Gene3D" id="3.60.15.10">
    <property type="entry name" value="Ribonuclease Z/Hydroxyacylglutathione hydrolase-like"/>
    <property type="match status" value="1"/>
</dbReference>
<dbReference type="HAMAP" id="MF_00457">
    <property type="entry name" value="UPF0173"/>
    <property type="match status" value="1"/>
</dbReference>
<dbReference type="NCBIfam" id="NF001911">
    <property type="entry name" value="PRK00685.1"/>
    <property type="match status" value="1"/>
</dbReference>
<keyword evidence="5" id="KW-1185">Reference proteome</keyword>
<dbReference type="EMBL" id="FWFD01000003">
    <property type="protein sequence ID" value="SLM84803.1"/>
    <property type="molecule type" value="Genomic_DNA"/>
</dbReference>
<evidence type="ECO:0000313" key="5">
    <source>
        <dbReference type="Proteomes" id="UP000195918"/>
    </source>
</evidence>
<comment type="similarity">
    <text evidence="2">Belongs to the UPF0173 family.</text>
</comment>
<dbReference type="InterPro" id="IPR001279">
    <property type="entry name" value="Metallo-B-lactamas"/>
</dbReference>
<dbReference type="GO" id="GO:0016787">
    <property type="term" value="F:hydrolase activity"/>
    <property type="evidence" value="ECO:0007669"/>
    <property type="project" value="UniProtKB-UniRule"/>
</dbReference>
<dbReference type="SMART" id="SM00849">
    <property type="entry name" value="Lactamase_B"/>
    <property type="match status" value="1"/>
</dbReference>
<name>A0A1X6WKF9_9ENTE</name>
<evidence type="ECO:0000256" key="2">
    <source>
        <dbReference type="HAMAP-Rule" id="MF_00457"/>
    </source>
</evidence>
<evidence type="ECO:0000313" key="4">
    <source>
        <dbReference type="EMBL" id="SLM84803.1"/>
    </source>
</evidence>
<evidence type="ECO:0000256" key="1">
    <source>
        <dbReference type="ARBA" id="ARBA00022801"/>
    </source>
</evidence>